<feature type="compositionally biased region" description="Basic and acidic residues" evidence="1">
    <location>
        <begin position="1"/>
        <end position="15"/>
    </location>
</feature>
<feature type="region of interest" description="Disordered" evidence="1">
    <location>
        <begin position="1"/>
        <end position="89"/>
    </location>
</feature>
<evidence type="ECO:0000256" key="1">
    <source>
        <dbReference type="SAM" id="MobiDB-lite"/>
    </source>
</evidence>
<name>A0A6H5GQL2_9HEMI</name>
<proteinExistence type="predicted"/>
<accession>A0A6H5GQL2</accession>
<feature type="compositionally biased region" description="Basic and acidic residues" evidence="1">
    <location>
        <begin position="517"/>
        <end position="529"/>
    </location>
</feature>
<dbReference type="Proteomes" id="UP000479000">
    <property type="component" value="Unassembled WGS sequence"/>
</dbReference>
<evidence type="ECO:0000313" key="3">
    <source>
        <dbReference type="Proteomes" id="UP000479000"/>
    </source>
</evidence>
<dbReference type="AlphaFoldDB" id="A0A6H5GQL2"/>
<gene>
    <name evidence="2" type="ORF">NTEN_LOCUS10762</name>
</gene>
<reference evidence="2 3" key="1">
    <citation type="submission" date="2020-02" db="EMBL/GenBank/DDBJ databases">
        <authorList>
            <person name="Ferguson B K."/>
        </authorList>
    </citation>
    <scope>NUCLEOTIDE SEQUENCE [LARGE SCALE GENOMIC DNA]</scope>
</reference>
<feature type="region of interest" description="Disordered" evidence="1">
    <location>
        <begin position="509"/>
        <end position="529"/>
    </location>
</feature>
<evidence type="ECO:0000313" key="2">
    <source>
        <dbReference type="EMBL" id="CAB0005285.1"/>
    </source>
</evidence>
<dbReference type="EMBL" id="CADCXU010016169">
    <property type="protein sequence ID" value="CAB0005285.1"/>
    <property type="molecule type" value="Genomic_DNA"/>
</dbReference>
<organism evidence="2 3">
    <name type="scientific">Nesidiocoris tenuis</name>
    <dbReference type="NCBI Taxonomy" id="355587"/>
    <lineage>
        <taxon>Eukaryota</taxon>
        <taxon>Metazoa</taxon>
        <taxon>Ecdysozoa</taxon>
        <taxon>Arthropoda</taxon>
        <taxon>Hexapoda</taxon>
        <taxon>Insecta</taxon>
        <taxon>Pterygota</taxon>
        <taxon>Neoptera</taxon>
        <taxon>Paraneoptera</taxon>
        <taxon>Hemiptera</taxon>
        <taxon>Heteroptera</taxon>
        <taxon>Panheteroptera</taxon>
        <taxon>Cimicomorpha</taxon>
        <taxon>Miridae</taxon>
        <taxon>Dicyphina</taxon>
        <taxon>Nesidiocoris</taxon>
    </lineage>
</organism>
<feature type="compositionally biased region" description="Basic and acidic residues" evidence="1">
    <location>
        <begin position="69"/>
        <end position="84"/>
    </location>
</feature>
<keyword evidence="3" id="KW-1185">Reference proteome</keyword>
<protein>
    <submittedName>
        <fullName evidence="2">Uncharacterized protein</fullName>
    </submittedName>
</protein>
<sequence>MRALEKKRLSPDVPERRRRPVREMPPVAASRRGRRPEIDGWELIGGPPSTFEGNPETIAEEVGQTQRRQTGEGERESDLIRGFDGEPLDSVSVDYTRQSQAGPGATAGAAGSWGGPCALRPRRPTAVELSDHIRVLRSLSPTQTQQNPTPPRHREFVIIGRGCQFQRHCQQQLWPGRRILSPDSDAFAQPVDLDFDKGSTGTCTCCCRAPSVCALCSVDTYSSVRTLASGRSGVHTRTMSPTSCSRTPSPIGAHFVGGLSLSSCSLLAFMFIFIRHAVNAKRVEQKSTVNLQSSAPTARRRFERWVSELFGKITTSNGPRRTEILWNETKPNFEAASSYPQLSNHWSESTRGRATKRTTQCTALGKFFLLMNTKKQRSGTFRYPGSSIGAPNIVLHMGDGIMGEADVSSMSFSFSESVQLLLFEMFPSGELEPRKSQLRFFSAFFSNAAIYGDENLKIDSHTCHGNNSFDGFSGTSCLNRHIARIFLGFAATLEDVSLYELSSLKEDRTQNTPSSAIHEETGHGQEDSEPIKIRTSKKLLSRGTWRGGTGMRTRTTVSLLSYNVGESYRGSSQLKQELCARRSCKIYDRVQWITRQQEPKTRSRRLLVSRPGRESCKMKFKYVHIETGWIH</sequence>